<gene>
    <name evidence="2" type="ORF">A9Q02_04090</name>
</gene>
<keyword evidence="1" id="KW-0732">Signal</keyword>
<dbReference type="Proteomes" id="UP000220922">
    <property type="component" value="Unassembled WGS sequence"/>
</dbReference>
<dbReference type="AlphaFoldDB" id="A0A2H3L3C5"/>
<evidence type="ECO:0000313" key="2">
    <source>
        <dbReference type="EMBL" id="PDV97642.1"/>
    </source>
</evidence>
<feature type="chain" id="PRO_5013568119" evidence="1">
    <location>
        <begin position="20"/>
        <end position="82"/>
    </location>
</feature>
<keyword evidence="3" id="KW-1185">Reference proteome</keyword>
<sequence>MRGLVVVPLISLLSTTAHSFSQHQPGTSSTACHTPLSIAGVRLKDALRMHEPAIFVLGKSSRRRLSMGNQVNPMSGRSGLLM</sequence>
<evidence type="ECO:0000256" key="1">
    <source>
        <dbReference type="SAM" id="SignalP"/>
    </source>
</evidence>
<evidence type="ECO:0000313" key="3">
    <source>
        <dbReference type="Proteomes" id="UP000220922"/>
    </source>
</evidence>
<proteinExistence type="predicted"/>
<name>A0A2H3L3C5_9CHLR</name>
<comment type="caution">
    <text evidence="2">The sequence shown here is derived from an EMBL/GenBank/DDBJ whole genome shotgun (WGS) entry which is preliminary data.</text>
</comment>
<protein>
    <submittedName>
        <fullName evidence="2">Uncharacterized protein</fullName>
    </submittedName>
</protein>
<reference evidence="2 3" key="1">
    <citation type="submission" date="2016-05" db="EMBL/GenBank/DDBJ databases">
        <authorList>
            <person name="Lavstsen T."/>
            <person name="Jespersen J.S."/>
        </authorList>
    </citation>
    <scope>NUCLEOTIDE SEQUENCE [LARGE SCALE GENOMIC DNA]</scope>
    <source>
        <strain evidence="2 3">B7-9</strain>
    </source>
</reference>
<organism evidence="2 3">
    <name type="scientific">Candidatus Chloroploca asiatica</name>
    <dbReference type="NCBI Taxonomy" id="1506545"/>
    <lineage>
        <taxon>Bacteria</taxon>
        <taxon>Bacillati</taxon>
        <taxon>Chloroflexota</taxon>
        <taxon>Chloroflexia</taxon>
        <taxon>Chloroflexales</taxon>
        <taxon>Chloroflexineae</taxon>
        <taxon>Oscillochloridaceae</taxon>
        <taxon>Candidatus Chloroploca</taxon>
    </lineage>
</organism>
<feature type="signal peptide" evidence="1">
    <location>
        <begin position="1"/>
        <end position="19"/>
    </location>
</feature>
<dbReference type="EMBL" id="LYXE01000127">
    <property type="protein sequence ID" value="PDV97642.1"/>
    <property type="molecule type" value="Genomic_DNA"/>
</dbReference>
<dbReference type="PROSITE" id="PS51257">
    <property type="entry name" value="PROKAR_LIPOPROTEIN"/>
    <property type="match status" value="1"/>
</dbReference>
<accession>A0A2H3L3C5</accession>